<keyword evidence="3" id="KW-1185">Reference proteome</keyword>
<dbReference type="EMBL" id="JAUDZG010000001">
    <property type="protein sequence ID" value="KAK3309831.1"/>
    <property type="molecule type" value="Genomic_DNA"/>
</dbReference>
<organism evidence="2 3">
    <name type="scientific">Chaetomium strumarium</name>
    <dbReference type="NCBI Taxonomy" id="1170767"/>
    <lineage>
        <taxon>Eukaryota</taxon>
        <taxon>Fungi</taxon>
        <taxon>Dikarya</taxon>
        <taxon>Ascomycota</taxon>
        <taxon>Pezizomycotina</taxon>
        <taxon>Sordariomycetes</taxon>
        <taxon>Sordariomycetidae</taxon>
        <taxon>Sordariales</taxon>
        <taxon>Chaetomiaceae</taxon>
        <taxon>Chaetomium</taxon>
    </lineage>
</organism>
<dbReference type="RefSeq" id="XP_062725611.1">
    <property type="nucleotide sequence ID" value="XM_062867588.1"/>
</dbReference>
<evidence type="ECO:0000256" key="1">
    <source>
        <dbReference type="SAM" id="MobiDB-lite"/>
    </source>
</evidence>
<sequence>MSELSDSRYEKSEPGQGKTVQSFHTRPDEIRGFFAKYFADCLGLVELQSTEGILGGGLDPTLAKLSDEVVQAWADLLFERLETYYGLVLTIRGGKGFLELSWRVSLHLGGLWDFGTLGYVRQPLDPLTHQLARFAMAGLKSWELVAGGSSGRRTSYASPLTAYAIRDKLLRELLRQYVRTQSCGFWHPFSERLSLDASFVTQRKPQMEAVIGTSSFIPLTTNMLFALHIFTPADVHLLSRPFQKSSCFSLLTQLWHRQPSVVCRRRGYGWLLARPSGMDDEVVLMVKLVPDEVKIPLTSDIRFCEY</sequence>
<proteinExistence type="predicted"/>
<feature type="region of interest" description="Disordered" evidence="1">
    <location>
        <begin position="1"/>
        <end position="22"/>
    </location>
</feature>
<reference evidence="2" key="1">
    <citation type="journal article" date="2023" name="Mol. Phylogenet. Evol.">
        <title>Genome-scale phylogeny and comparative genomics of the fungal order Sordariales.</title>
        <authorList>
            <person name="Hensen N."/>
            <person name="Bonometti L."/>
            <person name="Westerberg I."/>
            <person name="Brannstrom I.O."/>
            <person name="Guillou S."/>
            <person name="Cros-Aarteil S."/>
            <person name="Calhoun S."/>
            <person name="Haridas S."/>
            <person name="Kuo A."/>
            <person name="Mondo S."/>
            <person name="Pangilinan J."/>
            <person name="Riley R."/>
            <person name="LaButti K."/>
            <person name="Andreopoulos B."/>
            <person name="Lipzen A."/>
            <person name="Chen C."/>
            <person name="Yan M."/>
            <person name="Daum C."/>
            <person name="Ng V."/>
            <person name="Clum A."/>
            <person name="Steindorff A."/>
            <person name="Ohm R.A."/>
            <person name="Martin F."/>
            <person name="Silar P."/>
            <person name="Natvig D.O."/>
            <person name="Lalanne C."/>
            <person name="Gautier V."/>
            <person name="Ament-Velasquez S.L."/>
            <person name="Kruys A."/>
            <person name="Hutchinson M.I."/>
            <person name="Powell A.J."/>
            <person name="Barry K."/>
            <person name="Miller A.N."/>
            <person name="Grigoriev I.V."/>
            <person name="Debuchy R."/>
            <person name="Gladieux P."/>
            <person name="Hiltunen Thoren M."/>
            <person name="Johannesson H."/>
        </authorList>
    </citation>
    <scope>NUCLEOTIDE SEQUENCE</scope>
    <source>
        <strain evidence="2">CBS 333.67</strain>
    </source>
</reference>
<name>A0AAJ0H0Z1_9PEZI</name>
<reference evidence="2" key="2">
    <citation type="submission" date="2023-06" db="EMBL/GenBank/DDBJ databases">
        <authorList>
            <consortium name="Lawrence Berkeley National Laboratory"/>
            <person name="Mondo S.J."/>
            <person name="Hensen N."/>
            <person name="Bonometti L."/>
            <person name="Westerberg I."/>
            <person name="Brannstrom I.O."/>
            <person name="Guillou S."/>
            <person name="Cros-Aarteil S."/>
            <person name="Calhoun S."/>
            <person name="Haridas S."/>
            <person name="Kuo A."/>
            <person name="Pangilinan J."/>
            <person name="Riley R."/>
            <person name="Labutti K."/>
            <person name="Andreopoulos B."/>
            <person name="Lipzen A."/>
            <person name="Chen C."/>
            <person name="Yanf M."/>
            <person name="Daum C."/>
            <person name="Ng V."/>
            <person name="Clum A."/>
            <person name="Steindorff A."/>
            <person name="Ohm R."/>
            <person name="Martin F."/>
            <person name="Silar P."/>
            <person name="Natvig D."/>
            <person name="Lalanne C."/>
            <person name="Gautier V."/>
            <person name="Ament-Velasquez S.L."/>
            <person name="Kruys A."/>
            <person name="Hutchinson M.I."/>
            <person name="Powell A.J."/>
            <person name="Barry K."/>
            <person name="Miller A.N."/>
            <person name="Grigoriev I.V."/>
            <person name="Debuchy R."/>
            <person name="Gladieux P."/>
            <person name="Thoren M.H."/>
            <person name="Johannesson H."/>
        </authorList>
    </citation>
    <scope>NUCLEOTIDE SEQUENCE</scope>
    <source>
        <strain evidence="2">CBS 333.67</strain>
    </source>
</reference>
<evidence type="ECO:0000313" key="3">
    <source>
        <dbReference type="Proteomes" id="UP001273166"/>
    </source>
</evidence>
<evidence type="ECO:0000313" key="2">
    <source>
        <dbReference type="EMBL" id="KAK3309831.1"/>
    </source>
</evidence>
<dbReference type="AlphaFoldDB" id="A0AAJ0H0Z1"/>
<protein>
    <submittedName>
        <fullName evidence="2">Uncharacterized protein</fullName>
    </submittedName>
</protein>
<comment type="caution">
    <text evidence="2">The sequence shown here is derived from an EMBL/GenBank/DDBJ whole genome shotgun (WGS) entry which is preliminary data.</text>
</comment>
<gene>
    <name evidence="2" type="ORF">B0T15DRAFT_506570</name>
</gene>
<dbReference type="GeneID" id="87886417"/>
<dbReference type="Proteomes" id="UP001273166">
    <property type="component" value="Unassembled WGS sequence"/>
</dbReference>
<feature type="compositionally biased region" description="Basic and acidic residues" evidence="1">
    <location>
        <begin position="1"/>
        <end position="13"/>
    </location>
</feature>
<accession>A0AAJ0H0Z1</accession>